<evidence type="ECO:0000259" key="7">
    <source>
        <dbReference type="Pfam" id="PF02879"/>
    </source>
</evidence>
<keyword evidence="2" id="KW-0597">Phosphoprotein</keyword>
<sequence length="246" mass="27306">PIAANLAKLSATVKKQGANIGLATDGDADRIGIVDENGVFLTSLQVFALLALYLMEIRSERGLIAKTITTTSMLYRLGEIFKVPVRETPVGFKYVAPIMIAENALIGGEESGGYGFRGHMPERDGILAGLYFLDLMLKTGKNPSELIDYLYNKVGPHYFKRVDIEFPEEERQVIINRIKHNLPKSIDGIKVVNSDTKDGFRFTLADTTWLLIRFSGTEPVLRIYTESNTPARVERLLELGKELAGV</sequence>
<dbReference type="Gene3D" id="3.30.310.50">
    <property type="entry name" value="Alpha-D-phosphohexomutase, C-terminal domain"/>
    <property type="match status" value="1"/>
</dbReference>
<comment type="caution">
    <text evidence="9">The sequence shown here is derived from an EMBL/GenBank/DDBJ whole genome shotgun (WGS) entry which is preliminary data.</text>
</comment>
<dbReference type="Pfam" id="PF02879">
    <property type="entry name" value="PGM_PMM_II"/>
    <property type="match status" value="1"/>
</dbReference>
<dbReference type="Gene3D" id="3.40.120.10">
    <property type="entry name" value="Alpha-D-Glucose-1,6-Bisphosphate, subunit A, domain 3"/>
    <property type="match status" value="2"/>
</dbReference>
<protein>
    <recommendedName>
        <fullName evidence="10">Alpha-D-phosphohexomutase alpha/beta/alpha domain-containing protein</fullName>
    </recommendedName>
</protein>
<feature type="non-terminal residue" evidence="9">
    <location>
        <position position="1"/>
    </location>
</feature>
<evidence type="ECO:0000256" key="1">
    <source>
        <dbReference type="ARBA" id="ARBA00001946"/>
    </source>
</evidence>
<evidence type="ECO:0000259" key="8">
    <source>
        <dbReference type="Pfam" id="PF02880"/>
    </source>
</evidence>
<dbReference type="InterPro" id="IPR036900">
    <property type="entry name" value="A-D-PHexomutase_C_sf"/>
</dbReference>
<reference evidence="9" key="1">
    <citation type="journal article" date="2014" name="Front. Microbiol.">
        <title>High frequency of phylogenetically diverse reductive dehalogenase-homologous genes in deep subseafloor sedimentary metagenomes.</title>
        <authorList>
            <person name="Kawai M."/>
            <person name="Futagami T."/>
            <person name="Toyoda A."/>
            <person name="Takaki Y."/>
            <person name="Nishi S."/>
            <person name="Hori S."/>
            <person name="Arai W."/>
            <person name="Tsubouchi T."/>
            <person name="Morono Y."/>
            <person name="Uchiyama I."/>
            <person name="Ito T."/>
            <person name="Fujiyama A."/>
            <person name="Inagaki F."/>
            <person name="Takami H."/>
        </authorList>
    </citation>
    <scope>NUCLEOTIDE SEQUENCE</scope>
    <source>
        <strain evidence="9">Expedition CK06-06</strain>
    </source>
</reference>
<dbReference type="GO" id="GO:0016868">
    <property type="term" value="F:intramolecular phosphotransferase activity"/>
    <property type="evidence" value="ECO:0007669"/>
    <property type="project" value="InterPro"/>
</dbReference>
<dbReference type="InterPro" id="IPR005846">
    <property type="entry name" value="A-D-PHexomutase_a/b/a-III"/>
</dbReference>
<dbReference type="InterPro" id="IPR016055">
    <property type="entry name" value="A-D-PHexomutase_a/b/a-I/II/III"/>
</dbReference>
<dbReference type="PANTHER" id="PTHR43771">
    <property type="entry name" value="PHOSPHOMANNOMUTASE"/>
    <property type="match status" value="1"/>
</dbReference>
<dbReference type="EMBL" id="BARU01010777">
    <property type="protein sequence ID" value="GAH37147.1"/>
    <property type="molecule type" value="Genomic_DNA"/>
</dbReference>
<keyword evidence="4" id="KW-0460">Magnesium</keyword>
<proteinExistence type="predicted"/>
<feature type="domain" description="Alpha-D-phosphohexomutase alpha/beta/alpha" evidence="8">
    <location>
        <begin position="45"/>
        <end position="153"/>
    </location>
</feature>
<evidence type="ECO:0000256" key="3">
    <source>
        <dbReference type="ARBA" id="ARBA00022723"/>
    </source>
</evidence>
<dbReference type="SUPFAM" id="SSF55957">
    <property type="entry name" value="Phosphoglucomutase, C-terminal domain"/>
    <property type="match status" value="1"/>
</dbReference>
<feature type="domain" description="Alpha-D-phosphohexomutase C-terminal" evidence="6">
    <location>
        <begin position="186"/>
        <end position="237"/>
    </location>
</feature>
<dbReference type="SUPFAM" id="SSF53738">
    <property type="entry name" value="Phosphoglucomutase, first 3 domains"/>
    <property type="match status" value="1"/>
</dbReference>
<evidence type="ECO:0000256" key="5">
    <source>
        <dbReference type="ARBA" id="ARBA00023235"/>
    </source>
</evidence>
<accession>X1EX50</accession>
<dbReference type="GO" id="GO:0046872">
    <property type="term" value="F:metal ion binding"/>
    <property type="evidence" value="ECO:0007669"/>
    <property type="project" value="UniProtKB-KW"/>
</dbReference>
<feature type="domain" description="Alpha-D-phosphohexomutase alpha/beta/alpha" evidence="7">
    <location>
        <begin position="3"/>
        <end position="38"/>
    </location>
</feature>
<gene>
    <name evidence="9" type="ORF">S03H2_20446</name>
</gene>
<dbReference type="Pfam" id="PF02880">
    <property type="entry name" value="PGM_PMM_III"/>
    <property type="match status" value="1"/>
</dbReference>
<name>X1EX50_9ZZZZ</name>
<keyword evidence="5" id="KW-0413">Isomerase</keyword>
<keyword evidence="3" id="KW-0479">Metal-binding</keyword>
<evidence type="ECO:0000256" key="2">
    <source>
        <dbReference type="ARBA" id="ARBA00022553"/>
    </source>
</evidence>
<evidence type="ECO:0000313" key="9">
    <source>
        <dbReference type="EMBL" id="GAH37147.1"/>
    </source>
</evidence>
<dbReference type="GO" id="GO:0005975">
    <property type="term" value="P:carbohydrate metabolic process"/>
    <property type="evidence" value="ECO:0007669"/>
    <property type="project" value="InterPro"/>
</dbReference>
<dbReference type="PANTHER" id="PTHR43771:SF1">
    <property type="entry name" value="PHOSPHOMANNOMUTASE"/>
    <property type="match status" value="1"/>
</dbReference>
<dbReference type="InterPro" id="IPR005845">
    <property type="entry name" value="A-D-PHexomutase_a/b/a-II"/>
</dbReference>
<organism evidence="9">
    <name type="scientific">marine sediment metagenome</name>
    <dbReference type="NCBI Taxonomy" id="412755"/>
    <lineage>
        <taxon>unclassified sequences</taxon>
        <taxon>metagenomes</taxon>
        <taxon>ecological metagenomes</taxon>
    </lineage>
</organism>
<evidence type="ECO:0000259" key="6">
    <source>
        <dbReference type="Pfam" id="PF00408"/>
    </source>
</evidence>
<dbReference type="InterPro" id="IPR005843">
    <property type="entry name" value="A-D-PHexomutase_C"/>
</dbReference>
<dbReference type="AlphaFoldDB" id="X1EX50"/>
<comment type="cofactor">
    <cofactor evidence="1">
        <name>Mg(2+)</name>
        <dbReference type="ChEBI" id="CHEBI:18420"/>
    </cofactor>
</comment>
<evidence type="ECO:0008006" key="10">
    <source>
        <dbReference type="Google" id="ProtNLM"/>
    </source>
</evidence>
<dbReference type="Pfam" id="PF00408">
    <property type="entry name" value="PGM_PMM_IV"/>
    <property type="match status" value="1"/>
</dbReference>
<evidence type="ECO:0000256" key="4">
    <source>
        <dbReference type="ARBA" id="ARBA00022842"/>
    </source>
</evidence>